<name>S4VNW6_9VIRU</name>
<dbReference type="KEGG" id="vg:16511949"/>
<accession>S4VNW6</accession>
<reference evidence="2 3" key="1">
    <citation type="journal article" date="2013" name="Science">
        <title>Pandoraviruses: amoeba viruses with genomes up to 2.5 Mb reaching that of parasitic eukaryotes.</title>
        <authorList>
            <person name="Philippe N."/>
            <person name="Legendre M."/>
            <person name="Doutre G."/>
            <person name="Coute Y."/>
            <person name="Poirot O."/>
            <person name="Lescot M."/>
            <person name="Arslan D."/>
            <person name="Seltzer V."/>
            <person name="Bertaux L."/>
            <person name="Bruley C."/>
            <person name="Garin J."/>
            <person name="Claverie J.M."/>
            <person name="Abergel C."/>
        </authorList>
    </citation>
    <scope>NUCLEOTIDE SEQUENCE [LARGE SCALE GENOMIC DNA]</scope>
    <source>
        <strain evidence="2">Melbourne</strain>
    </source>
</reference>
<protein>
    <submittedName>
        <fullName evidence="2">Uncharacterized protein</fullName>
    </submittedName>
</protein>
<evidence type="ECO:0000256" key="1">
    <source>
        <dbReference type="SAM" id="MobiDB-lite"/>
    </source>
</evidence>
<gene>
    <name evidence="2" type="ORF">pdul_cds_60</name>
</gene>
<dbReference type="EMBL" id="KC977570">
    <property type="protein sequence ID" value="AGO81947.1"/>
    <property type="molecule type" value="Genomic_DNA"/>
</dbReference>
<evidence type="ECO:0000313" key="3">
    <source>
        <dbReference type="Proteomes" id="UP000201566"/>
    </source>
</evidence>
<sequence length="139" mass="14769">MSDHESSNSKAAAHSSIDVLAIVAKAWRDAGNAGETDVPRVVRVHDDGFPYERLPPCGNVDIYFADGTVGLLTYVGESVARTIRAHYGLPAGNVAPDGHRQRARQAARRGTLVWSASEPARDVSVGSPDATAFVARNSD</sequence>
<feature type="region of interest" description="Disordered" evidence="1">
    <location>
        <begin position="90"/>
        <end position="110"/>
    </location>
</feature>
<dbReference type="GeneID" id="16511949"/>
<proteinExistence type="predicted"/>
<organism evidence="2 3">
    <name type="scientific">Pandoravirus dulcis</name>
    <dbReference type="NCBI Taxonomy" id="1349409"/>
    <lineage>
        <taxon>Viruses</taxon>
        <taxon>Pandoravirus</taxon>
    </lineage>
</organism>
<dbReference type="RefSeq" id="YP_008318616.1">
    <property type="nucleotide sequence ID" value="NC_021858.1"/>
</dbReference>
<evidence type="ECO:0000313" key="2">
    <source>
        <dbReference type="EMBL" id="AGO81947.1"/>
    </source>
</evidence>
<dbReference type="Proteomes" id="UP000201566">
    <property type="component" value="Segment"/>
</dbReference>